<dbReference type="KEGG" id="eus:EUTSA_v10002837mg"/>
<protein>
    <recommendedName>
        <fullName evidence="1">MATH domain-containing protein</fullName>
    </recommendedName>
</protein>
<dbReference type="SUPFAM" id="SSF49599">
    <property type="entry name" value="TRAF domain-like"/>
    <property type="match status" value="2"/>
</dbReference>
<sequence length="285" mass="33131">SQKHDNLKLPVPMRLWRESPPTSYTVKFESFKTMMELVKDGYYESRPFTVGGFNWTFIIYPTGNKKDTLNEFVSLYARIDNSSITDPQAVYAEIKFFVYNNVLKLYYYYQETEPMRFHSFQPKRRVPEFLLTSWFKVPDLGYITKGGECVFGIDVFIAPPFNKWDVFSYDENITNPIFNWNLTGFSTLNLDSYTSETFSSGGRNWVLKVYPNGNGVGMGNSLSLYLMSESNEKDYVRAKLRVLNQITSNHVEKLGRELCTFLYLITPPQDGRSYDSPILTQRLSN</sequence>
<organism evidence="2 3">
    <name type="scientific">Eutrema salsugineum</name>
    <name type="common">Saltwater cress</name>
    <name type="synonym">Sisymbrium salsugineum</name>
    <dbReference type="NCBI Taxonomy" id="72664"/>
    <lineage>
        <taxon>Eukaryota</taxon>
        <taxon>Viridiplantae</taxon>
        <taxon>Streptophyta</taxon>
        <taxon>Embryophyta</taxon>
        <taxon>Tracheophyta</taxon>
        <taxon>Spermatophyta</taxon>
        <taxon>Magnoliopsida</taxon>
        <taxon>eudicotyledons</taxon>
        <taxon>Gunneridae</taxon>
        <taxon>Pentapetalae</taxon>
        <taxon>rosids</taxon>
        <taxon>malvids</taxon>
        <taxon>Brassicales</taxon>
        <taxon>Brassicaceae</taxon>
        <taxon>Eutremeae</taxon>
        <taxon>Eutrema</taxon>
    </lineage>
</organism>
<name>V4LC75_EUTSA</name>
<dbReference type="Pfam" id="PF22486">
    <property type="entry name" value="MATH_2"/>
    <property type="match status" value="2"/>
</dbReference>
<dbReference type="CDD" id="cd00121">
    <property type="entry name" value="MATH"/>
    <property type="match status" value="2"/>
</dbReference>
<dbReference type="Proteomes" id="UP000030689">
    <property type="component" value="Unassembled WGS sequence"/>
</dbReference>
<evidence type="ECO:0000313" key="3">
    <source>
        <dbReference type="Proteomes" id="UP000030689"/>
    </source>
</evidence>
<dbReference type="PANTHER" id="PTHR46162:SF58">
    <property type="entry name" value="TRAF-LIKE FAMILY PROTEIN"/>
    <property type="match status" value="1"/>
</dbReference>
<dbReference type="EMBL" id="KI517609">
    <property type="protein sequence ID" value="ESQ37383.1"/>
    <property type="molecule type" value="Genomic_DNA"/>
</dbReference>
<gene>
    <name evidence="2" type="ORF">EUTSA_v10002837mg</name>
</gene>
<dbReference type="Gramene" id="ESQ37383">
    <property type="protein sequence ID" value="ESQ37383"/>
    <property type="gene ID" value="EUTSA_v10002837mg"/>
</dbReference>
<dbReference type="OMA" id="NRFIMEA"/>
<dbReference type="PANTHER" id="PTHR46162">
    <property type="entry name" value="TRAF-LIKE FAMILY PROTEIN"/>
    <property type="match status" value="1"/>
</dbReference>
<keyword evidence="3" id="KW-1185">Reference proteome</keyword>
<dbReference type="InterPro" id="IPR008974">
    <property type="entry name" value="TRAF-like"/>
</dbReference>
<dbReference type="eggNOG" id="KOG1987">
    <property type="taxonomic scope" value="Eukaryota"/>
</dbReference>
<evidence type="ECO:0000313" key="2">
    <source>
        <dbReference type="EMBL" id="ESQ37383.1"/>
    </source>
</evidence>
<feature type="domain" description="MATH" evidence="1">
    <location>
        <begin position="21"/>
        <end position="155"/>
    </location>
</feature>
<dbReference type="InterPro" id="IPR002083">
    <property type="entry name" value="MATH/TRAF_dom"/>
</dbReference>
<dbReference type="AlphaFoldDB" id="V4LC75"/>
<proteinExistence type="predicted"/>
<evidence type="ECO:0000259" key="1">
    <source>
        <dbReference type="PROSITE" id="PS50144"/>
    </source>
</evidence>
<feature type="non-terminal residue" evidence="2">
    <location>
        <position position="1"/>
    </location>
</feature>
<dbReference type="Gene3D" id="2.60.210.10">
    <property type="entry name" value="Apoptosis, Tumor Necrosis Factor Receptor Associated Protein 2, Chain A"/>
    <property type="match status" value="2"/>
</dbReference>
<accession>V4LC75</accession>
<feature type="domain" description="MATH" evidence="1">
    <location>
        <begin position="175"/>
        <end position="285"/>
    </location>
</feature>
<reference evidence="2 3" key="1">
    <citation type="journal article" date="2013" name="Front. Plant Sci.">
        <title>The Reference Genome of the Halophytic Plant Eutrema salsugineum.</title>
        <authorList>
            <person name="Yang R."/>
            <person name="Jarvis D.E."/>
            <person name="Chen H."/>
            <person name="Beilstein M.A."/>
            <person name="Grimwood J."/>
            <person name="Jenkins J."/>
            <person name="Shu S."/>
            <person name="Prochnik S."/>
            <person name="Xin M."/>
            <person name="Ma C."/>
            <person name="Schmutz J."/>
            <person name="Wing R.A."/>
            <person name="Mitchell-Olds T."/>
            <person name="Schumaker K.S."/>
            <person name="Wang X."/>
        </authorList>
    </citation>
    <scope>NUCLEOTIDE SEQUENCE [LARGE SCALE GENOMIC DNA]</scope>
</reference>
<dbReference type="PROSITE" id="PS50144">
    <property type="entry name" value="MATH"/>
    <property type="match status" value="2"/>
</dbReference>